<dbReference type="PROSITE" id="PS51202">
    <property type="entry name" value="RCK_C"/>
    <property type="match status" value="2"/>
</dbReference>
<dbReference type="InterPro" id="IPR006036">
    <property type="entry name" value="K_uptake_TrkA"/>
</dbReference>
<feature type="domain" description="RCK C-terminal" evidence="8">
    <location>
        <begin position="366"/>
        <end position="446"/>
    </location>
</feature>
<dbReference type="OrthoDB" id="9775180at2"/>
<evidence type="ECO:0000313" key="10">
    <source>
        <dbReference type="Proteomes" id="UP000053091"/>
    </source>
</evidence>
<feature type="domain" description="RCK C-terminal" evidence="8">
    <location>
        <begin position="141"/>
        <end position="225"/>
    </location>
</feature>
<keyword evidence="3" id="KW-0633">Potassium transport</keyword>
<dbReference type="Gene3D" id="3.30.70.1450">
    <property type="entry name" value="Regulator of K+ conductance, C-terminal domain"/>
    <property type="match status" value="2"/>
</dbReference>
<dbReference type="InterPro" id="IPR003148">
    <property type="entry name" value="RCK_N"/>
</dbReference>
<keyword evidence="6" id="KW-0406">Ion transport</keyword>
<keyword evidence="5" id="KW-0520">NAD</keyword>
<accession>A0A0S7C4N3</accession>
<dbReference type="PANTHER" id="PTHR43833">
    <property type="entry name" value="POTASSIUM CHANNEL PROTEIN 2-RELATED-RELATED"/>
    <property type="match status" value="1"/>
</dbReference>
<keyword evidence="10" id="KW-1185">Reference proteome</keyword>
<gene>
    <name evidence="9" type="ORF">TBC1_112065</name>
</gene>
<dbReference type="STRING" id="1678841.TBC1_112065"/>
<evidence type="ECO:0000256" key="3">
    <source>
        <dbReference type="ARBA" id="ARBA00022538"/>
    </source>
</evidence>
<proteinExistence type="predicted"/>
<evidence type="ECO:0000313" key="9">
    <source>
        <dbReference type="EMBL" id="GAP43907.1"/>
    </source>
</evidence>
<evidence type="ECO:0000256" key="1">
    <source>
        <dbReference type="ARBA" id="ARBA00017378"/>
    </source>
</evidence>
<dbReference type="NCBIfam" id="NF007038">
    <property type="entry name" value="PRK09496.2-6"/>
    <property type="match status" value="1"/>
</dbReference>
<dbReference type="PROSITE" id="PS51201">
    <property type="entry name" value="RCK_N"/>
    <property type="match status" value="2"/>
</dbReference>
<dbReference type="SUPFAM" id="SSF51735">
    <property type="entry name" value="NAD(P)-binding Rossmann-fold domains"/>
    <property type="match status" value="2"/>
</dbReference>
<evidence type="ECO:0000259" key="7">
    <source>
        <dbReference type="PROSITE" id="PS51201"/>
    </source>
</evidence>
<dbReference type="Pfam" id="PF02080">
    <property type="entry name" value="TrkA_C"/>
    <property type="match status" value="2"/>
</dbReference>
<dbReference type="InterPro" id="IPR036721">
    <property type="entry name" value="RCK_C_sf"/>
</dbReference>
<feature type="domain" description="RCK N-terminal" evidence="7">
    <location>
        <begin position="1"/>
        <end position="121"/>
    </location>
</feature>
<dbReference type="PANTHER" id="PTHR43833:SF5">
    <property type="entry name" value="TRK SYSTEM POTASSIUM UPTAKE PROTEIN TRKA"/>
    <property type="match status" value="1"/>
</dbReference>
<dbReference type="NCBIfam" id="NF007039">
    <property type="entry name" value="PRK09496.3-2"/>
    <property type="match status" value="1"/>
</dbReference>
<evidence type="ECO:0000256" key="4">
    <source>
        <dbReference type="ARBA" id="ARBA00022958"/>
    </source>
</evidence>
<dbReference type="InterPro" id="IPR036291">
    <property type="entry name" value="NAD(P)-bd_dom_sf"/>
</dbReference>
<dbReference type="RefSeq" id="WP_062041802.1">
    <property type="nucleotide sequence ID" value="NZ_DF968182.1"/>
</dbReference>
<evidence type="ECO:0000256" key="2">
    <source>
        <dbReference type="ARBA" id="ARBA00022448"/>
    </source>
</evidence>
<dbReference type="InterPro" id="IPR050721">
    <property type="entry name" value="Trk_Ktr_HKT_K-transport"/>
</dbReference>
<organism evidence="9">
    <name type="scientific">Lentimicrobium saccharophilum</name>
    <dbReference type="NCBI Taxonomy" id="1678841"/>
    <lineage>
        <taxon>Bacteria</taxon>
        <taxon>Pseudomonadati</taxon>
        <taxon>Bacteroidota</taxon>
        <taxon>Bacteroidia</taxon>
        <taxon>Bacteroidales</taxon>
        <taxon>Lentimicrobiaceae</taxon>
        <taxon>Lentimicrobium</taxon>
    </lineage>
</organism>
<dbReference type="NCBIfam" id="NF007031">
    <property type="entry name" value="PRK09496.1-2"/>
    <property type="match status" value="1"/>
</dbReference>
<dbReference type="PRINTS" id="PR00335">
    <property type="entry name" value="KUPTAKETRKA"/>
</dbReference>
<dbReference type="NCBIfam" id="NF007032">
    <property type="entry name" value="PRK09496.1-4"/>
    <property type="match status" value="1"/>
</dbReference>
<name>A0A0S7C4N3_9BACT</name>
<evidence type="ECO:0000259" key="8">
    <source>
        <dbReference type="PROSITE" id="PS51202"/>
    </source>
</evidence>
<dbReference type="GO" id="GO:0015079">
    <property type="term" value="F:potassium ion transmembrane transporter activity"/>
    <property type="evidence" value="ECO:0007669"/>
    <property type="project" value="InterPro"/>
</dbReference>
<keyword evidence="4" id="KW-0630">Potassium</keyword>
<sequence>MNIIIAGDGEVGFHLAKMLSGENHNITIVDPHQELLKMIETHTDLMTITGDSTSISVLEQANVRRADLLISVVHDEKINITTCVLGKKLGARRTIARINNTEYLTIENREIMRSLGIDAMVCPERIAAKEIVKLLGQTAATEIFDFSEGRLSLFLIKLDEKALVLNKTLNQVAHENPRLDFRAIAIHRNNKTIIPKGDDVFKLNDLAYVITKPDGVDSLLRLGGKQKQEIRNVMIVGGGRIGRKTARRIERDMNVKLIEIDKERCLNLIDQLEHTLIINADARDIDLLEDEGIRNMDAFIAVTNDYETNILTCLLAQRFGVKRVIPLVENIDYIGISQSIGIETIINKKLITASYIVRFTMDAEVTSIKCLSGIDAEVLEFVVKPGAYVTRRPIKKIDIPKGCIIGGIVRGMQSFIAVGDFQIQEGDKVVIFALPEAISKVQALFN</sequence>
<dbReference type="EMBL" id="DF968182">
    <property type="protein sequence ID" value="GAP43907.1"/>
    <property type="molecule type" value="Genomic_DNA"/>
</dbReference>
<dbReference type="SUPFAM" id="SSF116726">
    <property type="entry name" value="TrkA C-terminal domain-like"/>
    <property type="match status" value="2"/>
</dbReference>
<dbReference type="Gene3D" id="3.40.50.720">
    <property type="entry name" value="NAD(P)-binding Rossmann-like Domain"/>
    <property type="match status" value="2"/>
</dbReference>
<keyword evidence="2" id="KW-0813">Transport</keyword>
<dbReference type="GO" id="GO:0005886">
    <property type="term" value="C:plasma membrane"/>
    <property type="evidence" value="ECO:0007669"/>
    <property type="project" value="InterPro"/>
</dbReference>
<reference evidence="9" key="1">
    <citation type="journal article" date="2015" name="Genome Announc.">
        <title>Draft Genome Sequence of Bacteroidales Strain TBC1, a Novel Isolate from a Methanogenic Wastewater Treatment System.</title>
        <authorList>
            <person name="Tourlousse D.M."/>
            <person name="Matsuura N."/>
            <person name="Sun L."/>
            <person name="Toyonaga M."/>
            <person name="Kuroda K."/>
            <person name="Ohashi A."/>
            <person name="Cruz R."/>
            <person name="Yamaguchi T."/>
            <person name="Sekiguchi Y."/>
        </authorList>
    </citation>
    <scope>NUCLEOTIDE SEQUENCE [LARGE SCALE GENOMIC DNA]</scope>
    <source>
        <strain evidence="9">TBC1</strain>
    </source>
</reference>
<dbReference type="InterPro" id="IPR006037">
    <property type="entry name" value="RCK_C"/>
</dbReference>
<evidence type="ECO:0000256" key="6">
    <source>
        <dbReference type="ARBA" id="ARBA00023065"/>
    </source>
</evidence>
<dbReference type="Pfam" id="PF02254">
    <property type="entry name" value="TrkA_N"/>
    <property type="match status" value="2"/>
</dbReference>
<dbReference type="AlphaFoldDB" id="A0A0S7C4N3"/>
<dbReference type="Proteomes" id="UP000053091">
    <property type="component" value="Unassembled WGS sequence"/>
</dbReference>
<evidence type="ECO:0000256" key="5">
    <source>
        <dbReference type="ARBA" id="ARBA00023027"/>
    </source>
</evidence>
<feature type="domain" description="RCK N-terminal" evidence="7">
    <location>
        <begin position="230"/>
        <end position="346"/>
    </location>
</feature>
<protein>
    <recommendedName>
        <fullName evidence="1">Trk system potassium uptake protein TrkA</fullName>
    </recommendedName>
</protein>
<dbReference type="PATRIC" id="fig|1678841.3.peg.2307"/>